<dbReference type="AlphaFoldDB" id="C3N4L7"/>
<dbReference type="KEGG" id="sim:M1627_1024"/>
<dbReference type="RefSeq" id="WP_012718711.1">
    <property type="nucleotide sequence ID" value="NC_012632.1"/>
</dbReference>
<dbReference type="Pfam" id="PF07929">
    <property type="entry name" value="PRiA4_ORF3"/>
    <property type="match status" value="1"/>
</dbReference>
<dbReference type="InterPro" id="IPR012912">
    <property type="entry name" value="Plasmid_pRiA4b_Orf3-like"/>
</dbReference>
<dbReference type="Proteomes" id="UP000002307">
    <property type="component" value="Chromosome"/>
</dbReference>
<proteinExistence type="predicted"/>
<evidence type="ECO:0000313" key="2">
    <source>
        <dbReference type="EMBL" id="ACP54942.1"/>
    </source>
</evidence>
<dbReference type="HOGENOM" id="CLU_1253548_0_0_2"/>
<protein>
    <recommendedName>
        <fullName evidence="1">Plasmid pRiA4b Orf3-like domain-containing protein</fullName>
    </recommendedName>
</protein>
<organism evidence="2 3">
    <name type="scientific">Saccharolobus islandicus (strain M.16.27)</name>
    <name type="common">Sulfolobus islandicus</name>
    <dbReference type="NCBI Taxonomy" id="427318"/>
    <lineage>
        <taxon>Archaea</taxon>
        <taxon>Thermoproteota</taxon>
        <taxon>Thermoprotei</taxon>
        <taxon>Sulfolobales</taxon>
        <taxon>Sulfolobaceae</taxon>
        <taxon>Saccharolobus</taxon>
    </lineage>
</organism>
<dbReference type="EMBL" id="CP001401">
    <property type="protein sequence ID" value="ACP54942.1"/>
    <property type="molecule type" value="Genomic_DNA"/>
</dbReference>
<dbReference type="GeneID" id="7812385"/>
<evidence type="ECO:0000259" key="1">
    <source>
        <dbReference type="Pfam" id="PF07929"/>
    </source>
</evidence>
<gene>
    <name evidence="2" type="ordered locus">M1627_1024</name>
</gene>
<reference evidence="2 3" key="1">
    <citation type="journal article" date="2009" name="Proc. Natl. Acad. Sci. U.S.A.">
        <title>Biogeography of the Sulfolobus islandicus pan-genome.</title>
        <authorList>
            <person name="Reno M.L."/>
            <person name="Held N.L."/>
            <person name="Fields C.J."/>
            <person name="Burke P.V."/>
            <person name="Whitaker R.J."/>
        </authorList>
    </citation>
    <scope>NUCLEOTIDE SEQUENCE [LARGE SCALE GENOMIC DNA]</scope>
    <source>
        <strain evidence="2 3">M.16.27</strain>
    </source>
</reference>
<dbReference type="InterPro" id="IPR024047">
    <property type="entry name" value="MM3350-like_sf"/>
</dbReference>
<dbReference type="Gene3D" id="3.10.290.30">
    <property type="entry name" value="MM3350-like"/>
    <property type="match status" value="1"/>
</dbReference>
<evidence type="ECO:0000313" key="3">
    <source>
        <dbReference type="Proteomes" id="UP000002307"/>
    </source>
</evidence>
<name>C3N4L7_SACI3</name>
<feature type="domain" description="Plasmid pRiA4b Orf3-like" evidence="1">
    <location>
        <begin position="52"/>
        <end position="176"/>
    </location>
</feature>
<accession>C3N4L7</accession>
<dbReference type="SUPFAM" id="SSF159941">
    <property type="entry name" value="MM3350-like"/>
    <property type="match status" value="1"/>
</dbReference>
<sequence>MVSKGKCILCEKEITTSTASRHFESCDKAKDVLNGKVDGFIISVKDKFSSDYWLYIAVPSSFTLEDLDDFLRDIWVECCDHLSEFVINGVHYGSSNAIEANRELPFEPKLLPAKRKKLSTILSKGLKFSYTYDFGSSTELILTVVNNIKLKDNKIYVLGRNDKPEYKCAKCGKQAEYICYECLGEANDLEASTYCKECLMDHEHADENSGFIPNSPRIGVCGYTGDESMEKIKVWPTEPDKSLRLS</sequence>